<dbReference type="GO" id="GO:0046872">
    <property type="term" value="F:metal ion binding"/>
    <property type="evidence" value="ECO:0007669"/>
    <property type="project" value="UniProtKB-KW"/>
</dbReference>
<dbReference type="OrthoDB" id="193931at2759"/>
<evidence type="ECO:0000256" key="6">
    <source>
        <dbReference type="ARBA" id="ARBA00022777"/>
    </source>
</evidence>
<keyword evidence="4" id="KW-0808">Transferase</keyword>
<accession>A0A9N9GHS6</accession>
<feature type="binding site" evidence="13">
    <location>
        <position position="89"/>
    </location>
    <ligand>
        <name>ATP</name>
        <dbReference type="ChEBI" id="CHEBI:30616"/>
    </ligand>
</feature>
<dbReference type="SMART" id="SM00175">
    <property type="entry name" value="RAB"/>
    <property type="match status" value="1"/>
</dbReference>
<evidence type="ECO:0000256" key="14">
    <source>
        <dbReference type="SAM" id="MobiDB-lite"/>
    </source>
</evidence>
<dbReference type="PROSITE" id="PS00107">
    <property type="entry name" value="PROTEIN_KINASE_ATP"/>
    <property type="match status" value="1"/>
</dbReference>
<dbReference type="InterPro" id="IPR011009">
    <property type="entry name" value="Kinase-like_dom_sf"/>
</dbReference>
<dbReference type="SMART" id="SM00178">
    <property type="entry name" value="SAR"/>
    <property type="match status" value="1"/>
</dbReference>
<dbReference type="InterPro" id="IPR017441">
    <property type="entry name" value="Protein_kinase_ATP_BS"/>
</dbReference>
<dbReference type="EC" id="2.7.11.1" evidence="2"/>
<keyword evidence="7 13" id="KW-0067">ATP-binding</keyword>
<feature type="compositionally biased region" description="Polar residues" evidence="14">
    <location>
        <begin position="1"/>
        <end position="19"/>
    </location>
</feature>
<feature type="region of interest" description="Disordered" evidence="14">
    <location>
        <begin position="1"/>
        <end position="43"/>
    </location>
</feature>
<dbReference type="PROSITE" id="PS50032">
    <property type="entry name" value="KA1"/>
    <property type="match status" value="1"/>
</dbReference>
<dbReference type="FunFam" id="3.30.200.20:FF:000003">
    <property type="entry name" value="Non-specific serine/threonine protein kinase"/>
    <property type="match status" value="1"/>
</dbReference>
<keyword evidence="12" id="KW-0479">Metal-binding</keyword>
<dbReference type="SUPFAM" id="SSF52540">
    <property type="entry name" value="P-loop containing nucleoside triphosphate hydrolases"/>
    <property type="match status" value="1"/>
</dbReference>
<dbReference type="PROSITE" id="PS51417">
    <property type="entry name" value="ARF"/>
    <property type="match status" value="1"/>
</dbReference>
<evidence type="ECO:0000313" key="17">
    <source>
        <dbReference type="EMBL" id="CAG8609104.1"/>
    </source>
</evidence>
<comment type="catalytic activity">
    <reaction evidence="10">
        <text>L-seryl-[protein] + ATP = O-phospho-L-seryl-[protein] + ADP + H(+)</text>
        <dbReference type="Rhea" id="RHEA:17989"/>
        <dbReference type="Rhea" id="RHEA-COMP:9863"/>
        <dbReference type="Rhea" id="RHEA-COMP:11604"/>
        <dbReference type="ChEBI" id="CHEBI:15378"/>
        <dbReference type="ChEBI" id="CHEBI:29999"/>
        <dbReference type="ChEBI" id="CHEBI:30616"/>
        <dbReference type="ChEBI" id="CHEBI:83421"/>
        <dbReference type="ChEBI" id="CHEBI:456216"/>
        <dbReference type="EC" id="2.7.11.1"/>
    </reaction>
</comment>
<comment type="catalytic activity">
    <reaction evidence="9">
        <text>L-threonyl-[protein] + ATP = O-phospho-L-threonyl-[protein] + ADP + H(+)</text>
        <dbReference type="Rhea" id="RHEA:46608"/>
        <dbReference type="Rhea" id="RHEA-COMP:11060"/>
        <dbReference type="Rhea" id="RHEA-COMP:11605"/>
        <dbReference type="ChEBI" id="CHEBI:15378"/>
        <dbReference type="ChEBI" id="CHEBI:30013"/>
        <dbReference type="ChEBI" id="CHEBI:30616"/>
        <dbReference type="ChEBI" id="CHEBI:61977"/>
        <dbReference type="ChEBI" id="CHEBI:456216"/>
        <dbReference type="EC" id="2.7.11.1"/>
    </reaction>
</comment>
<keyword evidence="8 11" id="KW-0342">GTP-binding</keyword>
<keyword evidence="18" id="KW-1185">Reference proteome</keyword>
<feature type="domain" description="Protein kinase" evidence="15">
    <location>
        <begin position="56"/>
        <end position="313"/>
    </location>
</feature>
<evidence type="ECO:0000256" key="4">
    <source>
        <dbReference type="ARBA" id="ARBA00022679"/>
    </source>
</evidence>
<feature type="region of interest" description="Disordered" evidence="14">
    <location>
        <begin position="721"/>
        <end position="744"/>
    </location>
</feature>
<dbReference type="InterPro" id="IPR000719">
    <property type="entry name" value="Prot_kinase_dom"/>
</dbReference>
<sequence length="1260" mass="139394">MAATIFTPQNQNAQQQSSRGRPVSTPIPIPYRPPDLAQPPQLTQSSVRRGNMFGPYLLLQTLGEGEFGKVKLGMHVDTGEEVAIKLIRKESVDSQSRLQKIEREIGVLRNVMHPNIVRLYDVFETEKYIGIILEYASGGELFDHILAHRYLKERDACRLFAQLISGVNYLHQKNIVHRDLKLVSPNNNNETYFGFANQFDSAKDDLMATSCGSPCYAAPELVISEGLYVGSAVDIWSCGVILYAMLSGYLPFDDDPLNPDGDNINLLYKYIINTPLVFPDYVSPDARDLLRKMLVPDPAKRCDMRAIMSHRWLAPYSAIFDFTVQELEAAANPVAYVPPPETYIPTAMSVPSNSYLTTDFLVDSKTRNDSMQTPAAVKRHTIQVEYDYPDSNGFIDYPGDEEFMFADGTRLGSSSLVPTPEEFDLPDVEEGGFSNGNYINGSLPPAKMNASLYAQTDKHYSATSTISATSVSSDTGSTPPETIGKSSTGNGSGLFTLFEGEQQHNSNPENNNHTTNGHILSPLNEYHQNSNQEVQSDEQKSSSSQTPKKRDAPRTRPVTVHGPPSGNPDFLSNYKTQNPSPKVAPSSSSPIPPVPSIHDSLTPSNILHLPTIPPPPTAAHKNSYKKGSSQEAVFNGITNKNKNQINAKTTSKPVNALQEKPLTLQSSSMTQDMPIDSGSDTSLVEEVNVPNERPSRGGKRKAFSLMVDSLKLPLTQSAATHANQGTTIKEKRKTISGSTTSGSSNAAKKVMDWFRRKSLAKSHDGPILPTPAKMPKLQQEAIPNGTSRSKINKSKPPTVIVSDPLNTSRASSFSNTTNSLANVESKLRVHHGAVDQSALTSRPPYEVFIVVKQTLVSMGIEIKREGEFKVRCVRRKRKKKRKYSPGPFKTLLRRASSNNSQLSNSVSSTASSPPRNYKKKSTPSASPTFLTTHINEEPLALNMPVPAIVSNNSNLASPNSPSSPQFGPTMTITTPENTSNNYSNSIITTPEILYGDPTVDSGEEIRFSVELCKIKNLPELYIVDLKRLKGNIWAYKFLYHTLLEKLDLSGKGGYLTVGTSGVMYTLFSGLHEYLTRKEEFYILMLGLDKAGKTTLLERIKSIFNGVVGLSPDKITQTVGLNIGKIDLNRARLIFWDLGGQTELRSLWEKYYAECHGIVFVLDSTDKERIEECKQAFERIITNEMLEGIPILMLVNKQDLPNSLKVEEVREIFNKISMKLGARDSRILTISALEGDGVREAIDWLYIRLKRNQSNRPPIFK</sequence>
<feature type="domain" description="KA1" evidence="16">
    <location>
        <begin position="998"/>
        <end position="1048"/>
    </location>
</feature>
<dbReference type="InterPro" id="IPR001772">
    <property type="entry name" value="KA1_dom"/>
</dbReference>
<dbReference type="GO" id="GO:0005525">
    <property type="term" value="F:GTP binding"/>
    <property type="evidence" value="ECO:0007669"/>
    <property type="project" value="UniProtKB-KW"/>
</dbReference>
<evidence type="ECO:0000256" key="10">
    <source>
        <dbReference type="ARBA" id="ARBA00048679"/>
    </source>
</evidence>
<dbReference type="InterPro" id="IPR006689">
    <property type="entry name" value="Small_GTPase_ARF/SAR"/>
</dbReference>
<evidence type="ECO:0000256" key="7">
    <source>
        <dbReference type="ARBA" id="ARBA00022840"/>
    </source>
</evidence>
<dbReference type="NCBIfam" id="TIGR00231">
    <property type="entry name" value="small_GTP"/>
    <property type="match status" value="1"/>
</dbReference>
<evidence type="ECO:0000256" key="12">
    <source>
        <dbReference type="PIRSR" id="PIRSR606689-2"/>
    </source>
</evidence>
<feature type="binding site" evidence="11">
    <location>
        <begin position="1086"/>
        <end position="1093"/>
    </location>
    <ligand>
        <name>GTP</name>
        <dbReference type="ChEBI" id="CHEBI:37565"/>
    </ligand>
</feature>
<evidence type="ECO:0000256" key="11">
    <source>
        <dbReference type="PIRSR" id="PIRSR606689-1"/>
    </source>
</evidence>
<evidence type="ECO:0000256" key="13">
    <source>
        <dbReference type="PROSITE-ProRule" id="PRU10141"/>
    </source>
</evidence>
<name>A0A9N9GHS6_9GLOM</name>
<dbReference type="GO" id="GO:0005524">
    <property type="term" value="F:ATP binding"/>
    <property type="evidence" value="ECO:0007669"/>
    <property type="project" value="UniProtKB-UniRule"/>
</dbReference>
<evidence type="ECO:0000256" key="5">
    <source>
        <dbReference type="ARBA" id="ARBA00022741"/>
    </source>
</evidence>
<dbReference type="Gene3D" id="3.40.50.300">
    <property type="entry name" value="P-loop containing nucleotide triphosphate hydrolases"/>
    <property type="match status" value="1"/>
</dbReference>
<keyword evidence="3" id="KW-0723">Serine/threonine-protein kinase</keyword>
<evidence type="ECO:0000256" key="1">
    <source>
        <dbReference type="ARBA" id="ARBA00010290"/>
    </source>
</evidence>
<dbReference type="InterPro" id="IPR027417">
    <property type="entry name" value="P-loop_NTPase"/>
</dbReference>
<feature type="compositionally biased region" description="Polar residues" evidence="14">
    <location>
        <begin position="804"/>
        <end position="815"/>
    </location>
</feature>
<dbReference type="Gene3D" id="3.30.310.80">
    <property type="entry name" value="Kinase associated domain 1, KA1"/>
    <property type="match status" value="1"/>
</dbReference>
<evidence type="ECO:0000256" key="8">
    <source>
        <dbReference type="ARBA" id="ARBA00023134"/>
    </source>
</evidence>
<keyword evidence="12" id="KW-0460">Magnesium</keyword>
<dbReference type="FunFam" id="1.10.510.10:FF:000571">
    <property type="entry name" value="Maternal embryonic leucine zipper kinase"/>
    <property type="match status" value="1"/>
</dbReference>
<dbReference type="FunFam" id="3.40.50.300:FF:001166">
    <property type="entry name" value="ADP-ribosylation factor D"/>
    <property type="match status" value="1"/>
</dbReference>
<comment type="similarity">
    <text evidence="1">Belongs to the small GTPase superfamily. Arf family.</text>
</comment>
<dbReference type="AlphaFoldDB" id="A0A9N9GHS6"/>
<feature type="binding site" evidence="11">
    <location>
        <position position="1139"/>
    </location>
    <ligand>
        <name>GTP</name>
        <dbReference type="ChEBI" id="CHEBI:37565"/>
    </ligand>
</feature>
<dbReference type="SUPFAM" id="SSF56112">
    <property type="entry name" value="Protein kinase-like (PK-like)"/>
    <property type="match status" value="1"/>
</dbReference>
<dbReference type="EMBL" id="CAJVPS010004878">
    <property type="protein sequence ID" value="CAG8609104.1"/>
    <property type="molecule type" value="Genomic_DNA"/>
</dbReference>
<dbReference type="SUPFAM" id="SSF103243">
    <property type="entry name" value="KA1-like"/>
    <property type="match status" value="1"/>
</dbReference>
<evidence type="ECO:0000256" key="3">
    <source>
        <dbReference type="ARBA" id="ARBA00022527"/>
    </source>
</evidence>
<feature type="compositionally biased region" description="Pro residues" evidence="14">
    <location>
        <begin position="25"/>
        <end position="37"/>
    </location>
</feature>
<feature type="region of interest" description="Disordered" evidence="14">
    <location>
        <begin position="783"/>
        <end position="815"/>
    </location>
</feature>
<dbReference type="PANTHER" id="PTHR24346">
    <property type="entry name" value="MAP/MICROTUBULE AFFINITY-REGULATING KINASE"/>
    <property type="match status" value="1"/>
</dbReference>
<dbReference type="Gene3D" id="1.10.510.10">
    <property type="entry name" value="Transferase(Phosphotransferase) domain 1"/>
    <property type="match status" value="1"/>
</dbReference>
<comment type="caution">
    <text evidence="17">The sequence shown here is derived from an EMBL/GenBank/DDBJ whole genome shotgun (WGS) entry which is preliminary data.</text>
</comment>
<dbReference type="Pfam" id="PF00025">
    <property type="entry name" value="Arf"/>
    <property type="match status" value="1"/>
</dbReference>
<dbReference type="Pfam" id="PF02149">
    <property type="entry name" value="KA1"/>
    <property type="match status" value="1"/>
</dbReference>
<organism evidence="17 18">
    <name type="scientific">Ambispora leptoticha</name>
    <dbReference type="NCBI Taxonomy" id="144679"/>
    <lineage>
        <taxon>Eukaryota</taxon>
        <taxon>Fungi</taxon>
        <taxon>Fungi incertae sedis</taxon>
        <taxon>Mucoromycota</taxon>
        <taxon>Glomeromycotina</taxon>
        <taxon>Glomeromycetes</taxon>
        <taxon>Archaeosporales</taxon>
        <taxon>Ambisporaceae</taxon>
        <taxon>Ambispora</taxon>
    </lineage>
</organism>
<dbReference type="InterPro" id="IPR028375">
    <property type="entry name" value="KA1/Ssp2_C"/>
</dbReference>
<feature type="binding site" evidence="11">
    <location>
        <begin position="1195"/>
        <end position="1198"/>
    </location>
    <ligand>
        <name>GTP</name>
        <dbReference type="ChEBI" id="CHEBI:37565"/>
    </ligand>
</feature>
<gene>
    <name evidence="17" type="ORF">ALEPTO_LOCUS8483</name>
</gene>
<feature type="binding site" evidence="12">
    <location>
        <position position="1117"/>
    </location>
    <ligand>
        <name>Mg(2+)</name>
        <dbReference type="ChEBI" id="CHEBI:18420"/>
    </ligand>
</feature>
<dbReference type="PRINTS" id="PR00328">
    <property type="entry name" value="SAR1GTPBP"/>
</dbReference>
<dbReference type="GO" id="GO:0035556">
    <property type="term" value="P:intracellular signal transduction"/>
    <property type="evidence" value="ECO:0007669"/>
    <property type="project" value="TreeGrafter"/>
</dbReference>
<feature type="region of interest" description="Disordered" evidence="14">
    <location>
        <begin position="467"/>
        <end position="660"/>
    </location>
</feature>
<dbReference type="CDD" id="cd04160">
    <property type="entry name" value="Arfrp1"/>
    <property type="match status" value="1"/>
</dbReference>
<dbReference type="GO" id="GO:0003924">
    <property type="term" value="F:GTPase activity"/>
    <property type="evidence" value="ECO:0007669"/>
    <property type="project" value="InterPro"/>
</dbReference>
<dbReference type="SMART" id="SM00177">
    <property type="entry name" value="ARF"/>
    <property type="match status" value="1"/>
</dbReference>
<feature type="compositionally biased region" description="Polar residues" evidence="14">
    <location>
        <begin position="476"/>
        <end position="489"/>
    </location>
</feature>
<feature type="compositionally biased region" description="Low complexity" evidence="14">
    <location>
        <begin position="503"/>
        <end position="516"/>
    </location>
</feature>
<protein>
    <recommendedName>
        <fullName evidence="2">non-specific serine/threonine protein kinase</fullName>
        <ecNumber evidence="2">2.7.11.1</ecNumber>
    </recommendedName>
</protein>
<keyword evidence="5 11" id="KW-0547">Nucleotide-binding</keyword>
<dbReference type="PROSITE" id="PS50011">
    <property type="entry name" value="PROTEIN_KINASE_DOM"/>
    <property type="match status" value="1"/>
</dbReference>
<dbReference type="GO" id="GO:0005737">
    <property type="term" value="C:cytoplasm"/>
    <property type="evidence" value="ECO:0007669"/>
    <property type="project" value="TreeGrafter"/>
</dbReference>
<dbReference type="Proteomes" id="UP000789508">
    <property type="component" value="Unassembled WGS sequence"/>
</dbReference>
<dbReference type="PROSITE" id="PS51419">
    <property type="entry name" value="RAB"/>
    <property type="match status" value="1"/>
</dbReference>
<feature type="region of interest" description="Disordered" evidence="14">
    <location>
        <begin position="875"/>
        <end position="929"/>
    </location>
</feature>
<reference evidence="17" key="1">
    <citation type="submission" date="2021-06" db="EMBL/GenBank/DDBJ databases">
        <authorList>
            <person name="Kallberg Y."/>
            <person name="Tangrot J."/>
            <person name="Rosling A."/>
        </authorList>
    </citation>
    <scope>NUCLEOTIDE SEQUENCE</scope>
    <source>
        <strain evidence="17">FL130A</strain>
    </source>
</reference>
<evidence type="ECO:0000256" key="2">
    <source>
        <dbReference type="ARBA" id="ARBA00012513"/>
    </source>
</evidence>
<dbReference type="GO" id="GO:0004674">
    <property type="term" value="F:protein serine/threonine kinase activity"/>
    <property type="evidence" value="ECO:0007669"/>
    <property type="project" value="UniProtKB-KW"/>
</dbReference>
<keyword evidence="6" id="KW-0418">Kinase</keyword>
<dbReference type="InterPro" id="IPR005225">
    <property type="entry name" value="Small_GTP-bd"/>
</dbReference>
<proteinExistence type="inferred from homology"/>
<feature type="compositionally biased region" description="Low complexity" evidence="14">
    <location>
        <begin position="579"/>
        <end position="589"/>
    </location>
</feature>
<feature type="binding site" evidence="12">
    <location>
        <position position="1093"/>
    </location>
    <ligand>
        <name>Mg(2+)</name>
        <dbReference type="ChEBI" id="CHEBI:18420"/>
    </ligand>
</feature>
<evidence type="ECO:0000313" key="18">
    <source>
        <dbReference type="Proteomes" id="UP000789508"/>
    </source>
</evidence>
<dbReference type="Pfam" id="PF00069">
    <property type="entry name" value="Pkinase"/>
    <property type="match status" value="1"/>
</dbReference>
<evidence type="ECO:0000259" key="16">
    <source>
        <dbReference type="PROSITE" id="PS50032"/>
    </source>
</evidence>
<feature type="compositionally biased region" description="Polar residues" evidence="14">
    <location>
        <begin position="625"/>
        <end position="653"/>
    </location>
</feature>
<evidence type="ECO:0000256" key="9">
    <source>
        <dbReference type="ARBA" id="ARBA00047899"/>
    </source>
</evidence>
<evidence type="ECO:0000259" key="15">
    <source>
        <dbReference type="PROSITE" id="PS50011"/>
    </source>
</evidence>
<dbReference type="PANTHER" id="PTHR24346:SF110">
    <property type="entry name" value="NON-SPECIFIC SERINE_THREONINE PROTEIN KINASE"/>
    <property type="match status" value="1"/>
</dbReference>
<feature type="compositionally biased region" description="Low complexity" evidence="14">
    <location>
        <begin position="896"/>
        <end position="912"/>
    </location>
</feature>